<keyword evidence="4" id="KW-1185">Reference proteome</keyword>
<feature type="compositionally biased region" description="Basic and acidic residues" evidence="1">
    <location>
        <begin position="1"/>
        <end position="17"/>
    </location>
</feature>
<evidence type="ECO:0000313" key="3">
    <source>
        <dbReference type="EMBL" id="MCY1715170.1"/>
    </source>
</evidence>
<reference evidence="3 4" key="1">
    <citation type="submission" date="2022-11" db="EMBL/GenBank/DDBJ databases">
        <authorList>
            <person name="Caiyu Z."/>
        </authorList>
    </citation>
    <scope>NUCLEOTIDE SEQUENCE [LARGE SCALE GENOMIC DNA]</scope>
    <source>
        <strain evidence="3 4">YR-4</strain>
    </source>
</reference>
<organism evidence="3 4">
    <name type="scientific">Caproiciproducens galactitolivorans</name>
    <dbReference type="NCBI Taxonomy" id="642589"/>
    <lineage>
        <taxon>Bacteria</taxon>
        <taxon>Bacillati</taxon>
        <taxon>Bacillota</taxon>
        <taxon>Clostridia</taxon>
        <taxon>Eubacteriales</taxon>
        <taxon>Acutalibacteraceae</taxon>
        <taxon>Caproiciproducens</taxon>
    </lineage>
</organism>
<evidence type="ECO:0000313" key="4">
    <source>
        <dbReference type="Proteomes" id="UP001082703"/>
    </source>
</evidence>
<comment type="caution">
    <text evidence="3">The sequence shown here is derived from an EMBL/GenBank/DDBJ whole genome shotgun (WGS) entry which is preliminary data.</text>
</comment>
<name>A0ABT4BWM3_9FIRM</name>
<evidence type="ECO:0000256" key="1">
    <source>
        <dbReference type="SAM" id="MobiDB-lite"/>
    </source>
</evidence>
<dbReference type="RefSeq" id="WP_268059207.1">
    <property type="nucleotide sequence ID" value="NZ_JAPOHA010000017.1"/>
</dbReference>
<accession>A0ABT4BWM3</accession>
<feature type="region of interest" description="Disordered" evidence="1">
    <location>
        <begin position="1"/>
        <end position="23"/>
    </location>
</feature>
<dbReference type="Proteomes" id="UP001082703">
    <property type="component" value="Unassembled WGS sequence"/>
</dbReference>
<gene>
    <name evidence="3" type="ORF">OUY18_13025</name>
</gene>
<evidence type="ECO:0000256" key="2">
    <source>
        <dbReference type="SAM" id="Phobius"/>
    </source>
</evidence>
<sequence>MKKLYEKDPAEKTEKESGGPTPNSLRNWRRVKIILGAYLIYLAWKISAGIFGGQAKDQVLLLGIAAGVFAVFGAVMMIWNIRSEWKDRAPNEEDTLSKK</sequence>
<protein>
    <submittedName>
        <fullName evidence="3">Uncharacterized protein</fullName>
    </submittedName>
</protein>
<keyword evidence="2" id="KW-1133">Transmembrane helix</keyword>
<keyword evidence="2" id="KW-0472">Membrane</keyword>
<dbReference type="EMBL" id="JAPOHA010000017">
    <property type="protein sequence ID" value="MCY1715170.1"/>
    <property type="molecule type" value="Genomic_DNA"/>
</dbReference>
<keyword evidence="2" id="KW-0812">Transmembrane</keyword>
<feature type="transmembrane region" description="Helical" evidence="2">
    <location>
        <begin position="59"/>
        <end position="79"/>
    </location>
</feature>
<feature type="transmembrane region" description="Helical" evidence="2">
    <location>
        <begin position="33"/>
        <end position="53"/>
    </location>
</feature>
<proteinExistence type="predicted"/>